<name>A0ABR7K727_9FIRM</name>
<accession>A0ABR7K727</accession>
<dbReference type="Pfam" id="PF00535">
    <property type="entry name" value="Glycos_transf_2"/>
    <property type="match status" value="1"/>
</dbReference>
<evidence type="ECO:0000256" key="1">
    <source>
        <dbReference type="ARBA" id="ARBA00022676"/>
    </source>
</evidence>
<feature type="domain" description="Glycosyltransferase 2-like" evidence="3">
    <location>
        <begin position="5"/>
        <end position="163"/>
    </location>
</feature>
<comment type="caution">
    <text evidence="4">The sequence shown here is derived from an EMBL/GenBank/DDBJ whole genome shotgun (WGS) entry which is preliminary data.</text>
</comment>
<sequence length="293" mass="34360">MSLVSIIIPVYNSEKWLDRCIESLVTQTYKNIELIFVDDESTDKSIEIIKNYQKKFDFIRLVSINHAGQSVARNYGVKIANGEYVCFVDSDDYVTKDYCKLLVTSMKTTNADIVVGGMSIFYNNIYQNTLISKTNYTCNRNEYIGKILTLKDGAHIIVNKLFKRELLINNKIEFIACYQYEDMVYAFETALYSDLICFINKPIYNYMRRDNSSFTSVDSKQVTDYIFAIEKVKNLLIQHNEYNQVKSDFYQYLLLNNSHLVSLFLQDKNATLPFYKKWMQELQNMITEVEKEV</sequence>
<dbReference type="PANTHER" id="PTHR22916:SF51">
    <property type="entry name" value="GLYCOSYLTRANSFERASE EPSH-RELATED"/>
    <property type="match status" value="1"/>
</dbReference>
<dbReference type="Proteomes" id="UP000611796">
    <property type="component" value="Unassembled WGS sequence"/>
</dbReference>
<dbReference type="EMBL" id="JACRWD010000010">
    <property type="protein sequence ID" value="MBC6004913.1"/>
    <property type="molecule type" value="Genomic_DNA"/>
</dbReference>
<dbReference type="InterPro" id="IPR001173">
    <property type="entry name" value="Glyco_trans_2-like"/>
</dbReference>
<gene>
    <name evidence="4" type="ORF">H8891_14055</name>
</gene>
<reference evidence="4 5" key="1">
    <citation type="submission" date="2020-08" db="EMBL/GenBank/DDBJ databases">
        <authorList>
            <person name="Liu C."/>
            <person name="Sun Q."/>
        </authorList>
    </citation>
    <scope>NUCLEOTIDE SEQUENCE [LARGE SCALE GENOMIC DNA]</scope>
    <source>
        <strain evidence="4 5">NSJ-45</strain>
    </source>
</reference>
<evidence type="ECO:0000313" key="5">
    <source>
        <dbReference type="Proteomes" id="UP000611796"/>
    </source>
</evidence>
<organism evidence="4 5">
    <name type="scientific">Paeniclostridium hominis</name>
    <dbReference type="NCBI Taxonomy" id="2764329"/>
    <lineage>
        <taxon>Bacteria</taxon>
        <taxon>Bacillati</taxon>
        <taxon>Bacillota</taxon>
        <taxon>Clostridia</taxon>
        <taxon>Peptostreptococcales</taxon>
        <taxon>Peptostreptococcaceae</taxon>
        <taxon>Paeniclostridium</taxon>
    </lineage>
</organism>
<keyword evidence="1" id="KW-0328">Glycosyltransferase</keyword>
<protein>
    <submittedName>
        <fullName evidence="4">Glycosyltransferase family 2 protein</fullName>
    </submittedName>
</protein>
<dbReference type="SUPFAM" id="SSF53448">
    <property type="entry name" value="Nucleotide-diphospho-sugar transferases"/>
    <property type="match status" value="1"/>
</dbReference>
<dbReference type="CDD" id="cd00761">
    <property type="entry name" value="Glyco_tranf_GTA_type"/>
    <property type="match status" value="1"/>
</dbReference>
<keyword evidence="5" id="KW-1185">Reference proteome</keyword>
<keyword evidence="2" id="KW-0808">Transferase</keyword>
<proteinExistence type="predicted"/>
<evidence type="ECO:0000313" key="4">
    <source>
        <dbReference type="EMBL" id="MBC6004913.1"/>
    </source>
</evidence>
<dbReference type="RefSeq" id="WP_187006877.1">
    <property type="nucleotide sequence ID" value="NZ_JACRWD010000010.1"/>
</dbReference>
<dbReference type="Gene3D" id="3.90.550.10">
    <property type="entry name" value="Spore Coat Polysaccharide Biosynthesis Protein SpsA, Chain A"/>
    <property type="match status" value="1"/>
</dbReference>
<evidence type="ECO:0000256" key="2">
    <source>
        <dbReference type="ARBA" id="ARBA00022679"/>
    </source>
</evidence>
<dbReference type="PANTHER" id="PTHR22916">
    <property type="entry name" value="GLYCOSYLTRANSFERASE"/>
    <property type="match status" value="1"/>
</dbReference>
<dbReference type="InterPro" id="IPR029044">
    <property type="entry name" value="Nucleotide-diphossugar_trans"/>
</dbReference>
<evidence type="ECO:0000259" key="3">
    <source>
        <dbReference type="Pfam" id="PF00535"/>
    </source>
</evidence>